<dbReference type="Proteomes" id="UP000463883">
    <property type="component" value="Chromosome"/>
</dbReference>
<proteinExistence type="predicted"/>
<dbReference type="InterPro" id="IPR050855">
    <property type="entry name" value="NDM-1-like"/>
</dbReference>
<gene>
    <name evidence="2" type="ORF">Ami3637_14160</name>
</gene>
<reference evidence="2 3" key="1">
    <citation type="submission" date="2020-01" db="EMBL/GenBank/DDBJ databases">
        <title>Genomic analysis of Aminipila sp. CBA3637.</title>
        <authorList>
            <person name="Kim Y.B."/>
            <person name="Roh S.W."/>
        </authorList>
    </citation>
    <scope>NUCLEOTIDE SEQUENCE [LARGE SCALE GENOMIC DNA]</scope>
    <source>
        <strain evidence="2 3">CBA3637</strain>
    </source>
</reference>
<dbReference type="SUPFAM" id="SSF56281">
    <property type="entry name" value="Metallo-hydrolase/oxidoreductase"/>
    <property type="match status" value="1"/>
</dbReference>
<dbReference type="PANTHER" id="PTHR42951:SF4">
    <property type="entry name" value="ACYL-COENZYME A THIOESTERASE MBLAC2"/>
    <property type="match status" value="1"/>
</dbReference>
<feature type="domain" description="Metallo-beta-lactamase" evidence="1">
    <location>
        <begin position="28"/>
        <end position="227"/>
    </location>
</feature>
<dbReference type="CDD" id="cd06262">
    <property type="entry name" value="metallo-hydrolase-like_MBL-fold"/>
    <property type="match status" value="1"/>
</dbReference>
<dbReference type="GO" id="GO:0016787">
    <property type="term" value="F:hydrolase activity"/>
    <property type="evidence" value="ECO:0007669"/>
    <property type="project" value="UniProtKB-KW"/>
</dbReference>
<dbReference type="RefSeq" id="WP_162363133.1">
    <property type="nucleotide sequence ID" value="NZ_CP047591.1"/>
</dbReference>
<dbReference type="InterPro" id="IPR001279">
    <property type="entry name" value="Metallo-B-lactamas"/>
</dbReference>
<evidence type="ECO:0000313" key="3">
    <source>
        <dbReference type="Proteomes" id="UP000463883"/>
    </source>
</evidence>
<evidence type="ECO:0000259" key="1">
    <source>
        <dbReference type="SMART" id="SM00849"/>
    </source>
</evidence>
<organism evidence="2 3">
    <name type="scientific">Aminipila terrae</name>
    <dbReference type="NCBI Taxonomy" id="2697030"/>
    <lineage>
        <taxon>Bacteria</taxon>
        <taxon>Bacillati</taxon>
        <taxon>Bacillota</taxon>
        <taxon>Clostridia</taxon>
        <taxon>Peptostreptococcales</taxon>
        <taxon>Anaerovoracaceae</taxon>
        <taxon>Aminipila</taxon>
    </lineage>
</organism>
<accession>A0A6P1MMQ1</accession>
<dbReference type="Gene3D" id="3.60.15.10">
    <property type="entry name" value="Ribonuclease Z/Hydroxyacylglutathione hydrolase-like"/>
    <property type="match status" value="1"/>
</dbReference>
<keyword evidence="2" id="KW-0378">Hydrolase</keyword>
<protein>
    <submittedName>
        <fullName evidence="2">MBL fold metallo-hydrolase</fullName>
    </submittedName>
</protein>
<name>A0A6P1MMQ1_9FIRM</name>
<dbReference type="EMBL" id="CP047591">
    <property type="protein sequence ID" value="QHI73368.1"/>
    <property type="molecule type" value="Genomic_DNA"/>
</dbReference>
<dbReference type="InterPro" id="IPR036866">
    <property type="entry name" value="RibonucZ/Hydroxyglut_hydro"/>
</dbReference>
<evidence type="ECO:0000313" key="2">
    <source>
        <dbReference type="EMBL" id="QHI73368.1"/>
    </source>
</evidence>
<dbReference type="SMART" id="SM00849">
    <property type="entry name" value="Lactamase_B"/>
    <property type="match status" value="1"/>
</dbReference>
<dbReference type="AlphaFoldDB" id="A0A6P1MMQ1"/>
<keyword evidence="3" id="KW-1185">Reference proteome</keyword>
<dbReference type="Pfam" id="PF00753">
    <property type="entry name" value="Lactamase_B"/>
    <property type="match status" value="1"/>
</dbReference>
<sequence length="305" mass="34628">MNTIFNDFPNHDRFKFPEGLSRVTAGKGGEAILVFGSDKTFLVDCGMAYCGDRVVRNIEFALAMNDRHTLDGILLSHSHYDHIGALPYVKKRWPEAVVYGAAKAKKVFSRPGARALMKELGTAARDLYSETQNEILTDGLEVNVVVGDGDEISIGDEYFKVLETKGHTDCSLTYVLEPRKIMFASESTGVLENPQFVHTAILKSYKDSIYSALKCKAYGPKYIICPHFGILPEYFTDEYFDLYIKSAEYKKDFLLDLYKRGFSDEQILAEYTKYHWSEGRANEQPKEAFTINAKHMIDVILKEFN</sequence>
<dbReference type="KEGG" id="amic:Ami3637_14160"/>
<dbReference type="PANTHER" id="PTHR42951">
    <property type="entry name" value="METALLO-BETA-LACTAMASE DOMAIN-CONTAINING"/>
    <property type="match status" value="1"/>
</dbReference>